<dbReference type="Gene3D" id="1.20.120.20">
    <property type="entry name" value="Apolipoprotein"/>
    <property type="match status" value="1"/>
</dbReference>
<dbReference type="Proteomes" id="UP000271241">
    <property type="component" value="Unassembled WGS sequence"/>
</dbReference>
<dbReference type="EMBL" id="KZ992483">
    <property type="protein sequence ID" value="RKP09876.1"/>
    <property type="molecule type" value="Genomic_DNA"/>
</dbReference>
<name>A0A4P9XUI8_9FUNG</name>
<protein>
    <submittedName>
        <fullName evidence="2">Uncharacterized protein</fullName>
    </submittedName>
</protein>
<sequence>MHTEHPMLDAMQHIGGRIKLKSEAAGKTAQGAQKAMGDLADKGRAAKDTVMDTLEDAIGKTPRQAAGKTAQGAQRAMGDLADKGRAAKDTVVDTLEDAIGKTPRQAAGKTAQGAQRAMEDLADKGRAAKDTVVDALEDVAGKIQHQASNVKTAVEENAAEAGNAVTDTYDMLKDGMDMTGIADAKAKLADAGAKVASRVKQGVQGTEMPLRGLQGVAAYEMLEQMEQAEDHPAELENLRSAEQSMYGDDHDMRGAAATWPHSPPKTTGKRASTDFDGEAMSALLDEVEDYGATINANEQEMARQGGKRV</sequence>
<feature type="region of interest" description="Disordered" evidence="1">
    <location>
        <begin position="60"/>
        <end position="79"/>
    </location>
</feature>
<accession>A0A4P9XUI8</accession>
<proteinExistence type="predicted"/>
<dbReference type="AlphaFoldDB" id="A0A4P9XUI8"/>
<gene>
    <name evidence="2" type="ORF">THASP1DRAFT_28335</name>
</gene>
<organism evidence="2 3">
    <name type="scientific">Thamnocephalis sphaerospora</name>
    <dbReference type="NCBI Taxonomy" id="78915"/>
    <lineage>
        <taxon>Eukaryota</taxon>
        <taxon>Fungi</taxon>
        <taxon>Fungi incertae sedis</taxon>
        <taxon>Zoopagomycota</taxon>
        <taxon>Zoopagomycotina</taxon>
        <taxon>Zoopagomycetes</taxon>
        <taxon>Zoopagales</taxon>
        <taxon>Sigmoideomycetaceae</taxon>
        <taxon>Thamnocephalis</taxon>
    </lineage>
</organism>
<keyword evidence="3" id="KW-1185">Reference proteome</keyword>
<evidence type="ECO:0000313" key="3">
    <source>
        <dbReference type="Proteomes" id="UP000271241"/>
    </source>
</evidence>
<reference evidence="3" key="1">
    <citation type="journal article" date="2018" name="Nat. Microbiol.">
        <title>Leveraging single-cell genomics to expand the fungal tree of life.</title>
        <authorList>
            <person name="Ahrendt S.R."/>
            <person name="Quandt C.A."/>
            <person name="Ciobanu D."/>
            <person name="Clum A."/>
            <person name="Salamov A."/>
            <person name="Andreopoulos B."/>
            <person name="Cheng J.F."/>
            <person name="Woyke T."/>
            <person name="Pelin A."/>
            <person name="Henrissat B."/>
            <person name="Reynolds N.K."/>
            <person name="Benny G.L."/>
            <person name="Smith M.E."/>
            <person name="James T.Y."/>
            <person name="Grigoriev I.V."/>
        </authorList>
    </citation>
    <scope>NUCLEOTIDE SEQUENCE [LARGE SCALE GENOMIC DNA]</scope>
    <source>
        <strain evidence="3">RSA 1356</strain>
    </source>
</reference>
<evidence type="ECO:0000256" key="1">
    <source>
        <dbReference type="SAM" id="MobiDB-lite"/>
    </source>
</evidence>
<evidence type="ECO:0000313" key="2">
    <source>
        <dbReference type="EMBL" id="RKP09876.1"/>
    </source>
</evidence>